<accession>A0A318U7Y8</accession>
<evidence type="ECO:0000313" key="3">
    <source>
        <dbReference type="Proteomes" id="UP000248198"/>
    </source>
</evidence>
<keyword evidence="1" id="KW-0732">Signal</keyword>
<feature type="signal peptide" evidence="1">
    <location>
        <begin position="1"/>
        <end position="23"/>
    </location>
</feature>
<keyword evidence="3" id="KW-1185">Reference proteome</keyword>
<gene>
    <name evidence="2" type="ORF">B0O44_10963</name>
</gene>
<sequence length="190" mass="21405">MKKSVLFSLAALFLFCLGSCKNAAVLDESTAAEVVSAYLKSNPEYESVNVDLGEVKFRTKSDLAELAKYKILAQKGLIELNLDHQKKKFLSRDSVYIYLISLTDKAKTFVLKQDEHKATVKAMDYALDEEKPVNLIKANGRIAKVTVTLKKQLNDFSVFLKNTASKSNFITKTYKLKFKKEEGWTMVGES</sequence>
<name>A0A318U7Y8_9SPHI</name>
<dbReference type="Proteomes" id="UP000248198">
    <property type="component" value="Unassembled WGS sequence"/>
</dbReference>
<reference evidence="2 3" key="1">
    <citation type="submission" date="2018-06" db="EMBL/GenBank/DDBJ databases">
        <title>Genomic Encyclopedia of Archaeal and Bacterial Type Strains, Phase II (KMG-II): from individual species to whole genera.</title>
        <authorList>
            <person name="Goeker M."/>
        </authorList>
    </citation>
    <scope>NUCLEOTIDE SEQUENCE [LARGE SCALE GENOMIC DNA]</scope>
    <source>
        <strain evidence="2 3">DSM 27372</strain>
    </source>
</reference>
<dbReference type="OrthoDB" id="1148341at2"/>
<evidence type="ECO:0000313" key="2">
    <source>
        <dbReference type="EMBL" id="PYF69973.1"/>
    </source>
</evidence>
<evidence type="ECO:0000256" key="1">
    <source>
        <dbReference type="SAM" id="SignalP"/>
    </source>
</evidence>
<protein>
    <recommendedName>
        <fullName evidence="4">Lipoprotein</fullName>
    </recommendedName>
</protein>
<proteinExistence type="predicted"/>
<comment type="caution">
    <text evidence="2">The sequence shown here is derived from an EMBL/GenBank/DDBJ whole genome shotgun (WGS) entry which is preliminary data.</text>
</comment>
<feature type="chain" id="PRO_5016414983" description="Lipoprotein" evidence="1">
    <location>
        <begin position="24"/>
        <end position="190"/>
    </location>
</feature>
<evidence type="ECO:0008006" key="4">
    <source>
        <dbReference type="Google" id="ProtNLM"/>
    </source>
</evidence>
<dbReference type="RefSeq" id="WP_110834156.1">
    <property type="nucleotide sequence ID" value="NZ_QKLU01000009.1"/>
</dbReference>
<organism evidence="2 3">
    <name type="scientific">Pedobacter nutrimenti</name>
    <dbReference type="NCBI Taxonomy" id="1241337"/>
    <lineage>
        <taxon>Bacteria</taxon>
        <taxon>Pseudomonadati</taxon>
        <taxon>Bacteroidota</taxon>
        <taxon>Sphingobacteriia</taxon>
        <taxon>Sphingobacteriales</taxon>
        <taxon>Sphingobacteriaceae</taxon>
        <taxon>Pedobacter</taxon>
    </lineage>
</organism>
<dbReference type="EMBL" id="QKLU01000009">
    <property type="protein sequence ID" value="PYF69973.1"/>
    <property type="molecule type" value="Genomic_DNA"/>
</dbReference>
<dbReference type="AlphaFoldDB" id="A0A318U7Y8"/>